<keyword evidence="5" id="KW-0997">Cell inner membrane</keyword>
<feature type="domain" description="p-hydroxybenzoic acid efflux pump subunit AaeA-like beta-barrel" evidence="12">
    <location>
        <begin position="218"/>
        <end position="296"/>
    </location>
</feature>
<dbReference type="FunFam" id="2.40.30.170:FF:000003">
    <property type="entry name" value="Multidrug resistance protein A"/>
    <property type="match status" value="1"/>
</dbReference>
<reference evidence="13 14" key="1">
    <citation type="submission" date="2019-03" db="EMBL/GenBank/DDBJ databases">
        <title>Genomic Encyclopedia of Type Strains, Phase III (KMG-III): the genomes of soil and plant-associated and newly described type strains.</title>
        <authorList>
            <person name="Whitman W."/>
        </authorList>
    </citation>
    <scope>NUCLEOTIDE SEQUENCE [LARGE SCALE GENOMIC DNA]</scope>
    <source>
        <strain evidence="13 14">CECT 8976</strain>
    </source>
</reference>
<comment type="similarity">
    <text evidence="2">Belongs to the membrane fusion protein (MFP) (TC 8.A.1) family.</text>
</comment>
<dbReference type="GO" id="GO:1990961">
    <property type="term" value="P:xenobiotic detoxification by transmembrane export across the plasma membrane"/>
    <property type="evidence" value="ECO:0007669"/>
    <property type="project" value="UniProtKB-ARBA"/>
</dbReference>
<dbReference type="Proteomes" id="UP000295611">
    <property type="component" value="Unassembled WGS sequence"/>
</dbReference>
<gene>
    <name evidence="13" type="ORF">DFP86_10994</name>
</gene>
<dbReference type="GO" id="GO:0015721">
    <property type="term" value="P:bile acid and bile salt transport"/>
    <property type="evidence" value="ECO:0007669"/>
    <property type="project" value="UniProtKB-ARBA"/>
</dbReference>
<dbReference type="InterPro" id="IPR058625">
    <property type="entry name" value="MdtA-like_BSH"/>
</dbReference>
<dbReference type="RefSeq" id="WP_133681543.1">
    <property type="nucleotide sequence ID" value="NZ_SNZP01000009.1"/>
</dbReference>
<accession>A0A4R7B4E8</accession>
<dbReference type="PANTHER" id="PTHR30386:SF19">
    <property type="entry name" value="MULTIDRUG EXPORT PROTEIN EMRA-RELATED"/>
    <property type="match status" value="1"/>
</dbReference>
<dbReference type="PANTHER" id="PTHR30386">
    <property type="entry name" value="MEMBRANE FUSION SUBUNIT OF EMRAB-TOLC MULTIDRUG EFFLUX PUMP"/>
    <property type="match status" value="1"/>
</dbReference>
<evidence type="ECO:0000259" key="11">
    <source>
        <dbReference type="Pfam" id="PF25917"/>
    </source>
</evidence>
<keyword evidence="7" id="KW-1133">Transmembrane helix</keyword>
<evidence type="ECO:0000313" key="14">
    <source>
        <dbReference type="Proteomes" id="UP000295611"/>
    </source>
</evidence>
<keyword evidence="14" id="KW-1185">Reference proteome</keyword>
<keyword evidence="3" id="KW-0813">Transport</keyword>
<sequence length="318" mass="33973">MNHPIQTPASNTAAFNQKRKKLFALLAVAVAAAGGGYGTYWKLVASHYVSTDNAYTNAEVAQVTSQIDGQVADVKVVNSQKIKRGDVLVTLDNTDATLNLRQAQADLARAQAQKIAAESDLERASIDLKRREALAGTGAVSGDEITHIKDAENNAHAALDAANASIAQSQARLDRTRVDLARTVIRAPVDGVVARREVQLGQRVQPSVPLLSVVPVQSMYVNANFKEVQLEGVHPGQKATMTSDLYGSDIVYHGVVEGFDGGTGSAFALIPAQNATGNWIKVVQRLPVRIRLDPAELAAHPLRVGLSMNTTIDLQNKS</sequence>
<keyword evidence="6" id="KW-0812">Transmembrane</keyword>
<feature type="coiled-coil region" evidence="9">
    <location>
        <begin position="93"/>
        <end position="127"/>
    </location>
</feature>
<evidence type="ECO:0000256" key="6">
    <source>
        <dbReference type="ARBA" id="ARBA00022692"/>
    </source>
</evidence>
<dbReference type="Pfam" id="PF25917">
    <property type="entry name" value="BSH_RND"/>
    <property type="match status" value="1"/>
</dbReference>
<dbReference type="InterPro" id="IPR058634">
    <property type="entry name" value="AaeA-lik-b-barrel"/>
</dbReference>
<proteinExistence type="inferred from homology"/>
<keyword evidence="8" id="KW-0472">Membrane</keyword>
<evidence type="ECO:0000256" key="8">
    <source>
        <dbReference type="ARBA" id="ARBA00023136"/>
    </source>
</evidence>
<keyword evidence="9" id="KW-0175">Coiled coil</keyword>
<keyword evidence="4" id="KW-1003">Cell membrane</keyword>
<evidence type="ECO:0000256" key="3">
    <source>
        <dbReference type="ARBA" id="ARBA00022448"/>
    </source>
</evidence>
<dbReference type="Pfam" id="PF25876">
    <property type="entry name" value="HH_MFP_RND"/>
    <property type="match status" value="1"/>
</dbReference>
<organism evidence="13 14">
    <name type="scientific">Paludibacterium purpuratum</name>
    <dbReference type="NCBI Taxonomy" id="1144873"/>
    <lineage>
        <taxon>Bacteria</taxon>
        <taxon>Pseudomonadati</taxon>
        <taxon>Pseudomonadota</taxon>
        <taxon>Betaproteobacteria</taxon>
        <taxon>Neisseriales</taxon>
        <taxon>Chromobacteriaceae</taxon>
        <taxon>Paludibacterium</taxon>
    </lineage>
</organism>
<evidence type="ECO:0000259" key="12">
    <source>
        <dbReference type="Pfam" id="PF25963"/>
    </source>
</evidence>
<name>A0A4R7B4E8_9NEIS</name>
<evidence type="ECO:0000259" key="10">
    <source>
        <dbReference type="Pfam" id="PF25876"/>
    </source>
</evidence>
<evidence type="ECO:0000256" key="5">
    <source>
        <dbReference type="ARBA" id="ARBA00022519"/>
    </source>
</evidence>
<dbReference type="NCBIfam" id="TIGR01730">
    <property type="entry name" value="RND_mfp"/>
    <property type="match status" value="1"/>
</dbReference>
<dbReference type="GO" id="GO:0005886">
    <property type="term" value="C:plasma membrane"/>
    <property type="evidence" value="ECO:0007669"/>
    <property type="project" value="UniProtKB-SubCell"/>
</dbReference>
<protein>
    <submittedName>
        <fullName evidence="13">Membrane fusion protein (Multidrug efflux system)</fullName>
    </submittedName>
</protein>
<dbReference type="GO" id="GO:0022857">
    <property type="term" value="F:transmembrane transporter activity"/>
    <property type="evidence" value="ECO:0007669"/>
    <property type="project" value="InterPro"/>
</dbReference>
<dbReference type="GO" id="GO:0046677">
    <property type="term" value="P:response to antibiotic"/>
    <property type="evidence" value="ECO:0007669"/>
    <property type="project" value="UniProtKB-ARBA"/>
</dbReference>
<dbReference type="OrthoDB" id="9811754at2"/>
<comment type="caution">
    <text evidence="13">The sequence shown here is derived from an EMBL/GenBank/DDBJ whole genome shotgun (WGS) entry which is preliminary data.</text>
</comment>
<dbReference type="SUPFAM" id="SSF111369">
    <property type="entry name" value="HlyD-like secretion proteins"/>
    <property type="match status" value="1"/>
</dbReference>
<comment type="subcellular location">
    <subcellularLocation>
        <location evidence="1">Cell inner membrane</location>
        <topology evidence="1">Single-pass membrane protein</topology>
    </subcellularLocation>
</comment>
<dbReference type="Gene3D" id="2.40.30.170">
    <property type="match status" value="1"/>
</dbReference>
<evidence type="ECO:0000256" key="7">
    <source>
        <dbReference type="ARBA" id="ARBA00022989"/>
    </source>
</evidence>
<evidence type="ECO:0000256" key="4">
    <source>
        <dbReference type="ARBA" id="ARBA00022475"/>
    </source>
</evidence>
<dbReference type="InterPro" id="IPR050739">
    <property type="entry name" value="MFP"/>
</dbReference>
<dbReference type="Pfam" id="PF25963">
    <property type="entry name" value="Beta-barrel_AAEA"/>
    <property type="match status" value="1"/>
</dbReference>
<dbReference type="AlphaFoldDB" id="A0A4R7B4E8"/>
<evidence type="ECO:0000256" key="9">
    <source>
        <dbReference type="SAM" id="Coils"/>
    </source>
</evidence>
<feature type="domain" description="Multidrug resistance protein MdtA-like alpha-helical hairpin" evidence="10">
    <location>
        <begin position="107"/>
        <end position="175"/>
    </location>
</feature>
<dbReference type="EMBL" id="SNZP01000009">
    <property type="protein sequence ID" value="TDR77854.1"/>
    <property type="molecule type" value="Genomic_DNA"/>
</dbReference>
<dbReference type="Gene3D" id="1.10.287.470">
    <property type="entry name" value="Helix hairpin bin"/>
    <property type="match status" value="1"/>
</dbReference>
<evidence type="ECO:0000256" key="1">
    <source>
        <dbReference type="ARBA" id="ARBA00004377"/>
    </source>
</evidence>
<dbReference type="InterPro" id="IPR058624">
    <property type="entry name" value="MdtA-like_HH"/>
</dbReference>
<feature type="domain" description="Multidrug resistance protein MdtA-like barrel-sandwich hybrid" evidence="11">
    <location>
        <begin position="59"/>
        <end position="206"/>
    </location>
</feature>
<evidence type="ECO:0000256" key="2">
    <source>
        <dbReference type="ARBA" id="ARBA00009477"/>
    </source>
</evidence>
<evidence type="ECO:0000313" key="13">
    <source>
        <dbReference type="EMBL" id="TDR77854.1"/>
    </source>
</evidence>
<dbReference type="InterPro" id="IPR006143">
    <property type="entry name" value="RND_pump_MFP"/>
</dbReference>